<protein>
    <submittedName>
        <fullName evidence="2">Uncharacterized protein</fullName>
    </submittedName>
</protein>
<dbReference type="SUPFAM" id="SSF48371">
    <property type="entry name" value="ARM repeat"/>
    <property type="match status" value="1"/>
</dbReference>
<sequence length="187" mass="21486">MAPIIIYVLWKFCCIGVRGRDDLVIRSDGLRKLRVPGTKPYSIEYSPCMWDWCSLHLTLSVKHSPDDGLRKFGERAPFEIVLLSTLCVLAVSSKKSKKKAVEKIETVEDDDDEEEDDDDDDDDDDEDDDDEEDEDDDDDYDDEEITAKAKHAAKKLKKATVGLSFKPKMKKAMQRKMFPNIEMMFPI</sequence>
<dbReference type="AlphaFoldDB" id="A0A4Y2HU97"/>
<evidence type="ECO:0000313" key="3">
    <source>
        <dbReference type="Proteomes" id="UP000499080"/>
    </source>
</evidence>
<comment type="caution">
    <text evidence="2">The sequence shown here is derived from an EMBL/GenBank/DDBJ whole genome shotgun (WGS) entry which is preliminary data.</text>
</comment>
<dbReference type="EMBL" id="BGPR01002160">
    <property type="protein sequence ID" value="GBM68755.1"/>
    <property type="molecule type" value="Genomic_DNA"/>
</dbReference>
<dbReference type="Proteomes" id="UP000499080">
    <property type="component" value="Unassembled WGS sequence"/>
</dbReference>
<accession>A0A4Y2HU97</accession>
<gene>
    <name evidence="2" type="ORF">AVEN_263575_1</name>
</gene>
<keyword evidence="3" id="KW-1185">Reference proteome</keyword>
<reference evidence="2 3" key="1">
    <citation type="journal article" date="2019" name="Sci. Rep.">
        <title>Orb-weaving spider Araneus ventricosus genome elucidates the spidroin gene catalogue.</title>
        <authorList>
            <person name="Kono N."/>
            <person name="Nakamura H."/>
            <person name="Ohtoshi R."/>
            <person name="Moran D.A.P."/>
            <person name="Shinohara A."/>
            <person name="Yoshida Y."/>
            <person name="Fujiwara M."/>
            <person name="Mori M."/>
            <person name="Tomita M."/>
            <person name="Arakawa K."/>
        </authorList>
    </citation>
    <scope>NUCLEOTIDE SEQUENCE [LARGE SCALE GENOMIC DNA]</scope>
</reference>
<evidence type="ECO:0000313" key="2">
    <source>
        <dbReference type="EMBL" id="GBM68755.1"/>
    </source>
</evidence>
<feature type="compositionally biased region" description="Acidic residues" evidence="1">
    <location>
        <begin position="107"/>
        <end position="144"/>
    </location>
</feature>
<organism evidence="2 3">
    <name type="scientific">Araneus ventricosus</name>
    <name type="common">Orbweaver spider</name>
    <name type="synonym">Epeira ventricosa</name>
    <dbReference type="NCBI Taxonomy" id="182803"/>
    <lineage>
        <taxon>Eukaryota</taxon>
        <taxon>Metazoa</taxon>
        <taxon>Ecdysozoa</taxon>
        <taxon>Arthropoda</taxon>
        <taxon>Chelicerata</taxon>
        <taxon>Arachnida</taxon>
        <taxon>Araneae</taxon>
        <taxon>Araneomorphae</taxon>
        <taxon>Entelegynae</taxon>
        <taxon>Araneoidea</taxon>
        <taxon>Araneidae</taxon>
        <taxon>Araneus</taxon>
    </lineage>
</organism>
<proteinExistence type="predicted"/>
<dbReference type="InterPro" id="IPR016024">
    <property type="entry name" value="ARM-type_fold"/>
</dbReference>
<dbReference type="Gene3D" id="3.30.70.2850">
    <property type="match status" value="1"/>
</dbReference>
<feature type="region of interest" description="Disordered" evidence="1">
    <location>
        <begin position="93"/>
        <end position="145"/>
    </location>
</feature>
<name>A0A4Y2HU97_ARAVE</name>
<evidence type="ECO:0000256" key="1">
    <source>
        <dbReference type="SAM" id="MobiDB-lite"/>
    </source>
</evidence>